<keyword evidence="5 6" id="KW-0472">Membrane</keyword>
<dbReference type="Proteomes" id="UP000229757">
    <property type="component" value="Chromosome"/>
</dbReference>
<dbReference type="PROSITE" id="PS00409">
    <property type="entry name" value="PROKAR_NTER_METHYL"/>
    <property type="match status" value="1"/>
</dbReference>
<evidence type="ECO:0000256" key="1">
    <source>
        <dbReference type="ARBA" id="ARBA00004167"/>
    </source>
</evidence>
<keyword evidence="8" id="KW-1185">Reference proteome</keyword>
<keyword evidence="2" id="KW-0488">Methylation</keyword>
<dbReference type="InterPro" id="IPR012902">
    <property type="entry name" value="N_methyl_site"/>
</dbReference>
<sequence length="186" mass="20640">MMPRGHRRDAGFSLIELMVVILIIGIGAAAIRLGVVRNDPLDDLQRTGDILVHWFTRAQDQSLVTLSETGLYFMTGSVATLSWQAGDPDAGEADVVWTVISESPYVNENDDLIVELMLDLESQQWVALSEALPEDPALIQPQVILLPSEEYTPSFVMTMRLDAMSEQLIRIVGDGFNRLELSREAP</sequence>
<accession>A0A2K8KPU1</accession>
<organism evidence="7 8">
    <name type="scientific">Reinekea forsetii</name>
    <dbReference type="NCBI Taxonomy" id="1336806"/>
    <lineage>
        <taxon>Bacteria</taxon>
        <taxon>Pseudomonadati</taxon>
        <taxon>Pseudomonadota</taxon>
        <taxon>Gammaproteobacteria</taxon>
        <taxon>Oceanospirillales</taxon>
        <taxon>Saccharospirillaceae</taxon>
        <taxon>Reinekea</taxon>
    </lineage>
</organism>
<evidence type="ECO:0000256" key="4">
    <source>
        <dbReference type="ARBA" id="ARBA00022989"/>
    </source>
</evidence>
<evidence type="ECO:0000313" key="8">
    <source>
        <dbReference type="Proteomes" id="UP000229757"/>
    </source>
</evidence>
<evidence type="ECO:0000256" key="6">
    <source>
        <dbReference type="SAM" id="Phobius"/>
    </source>
</evidence>
<name>A0A2K8KPU1_9GAMM</name>
<dbReference type="GO" id="GO:0016020">
    <property type="term" value="C:membrane"/>
    <property type="evidence" value="ECO:0007669"/>
    <property type="project" value="UniProtKB-SubCell"/>
</dbReference>
<dbReference type="PRINTS" id="PR00885">
    <property type="entry name" value="BCTERIALGSPH"/>
</dbReference>
<keyword evidence="3 6" id="KW-0812">Transmembrane</keyword>
<dbReference type="GO" id="GO:0015628">
    <property type="term" value="P:protein secretion by the type II secretion system"/>
    <property type="evidence" value="ECO:0007669"/>
    <property type="project" value="InterPro"/>
</dbReference>
<protein>
    <submittedName>
        <fullName evidence="7">General secretion pathway protein H</fullName>
    </submittedName>
</protein>
<evidence type="ECO:0000256" key="2">
    <source>
        <dbReference type="ARBA" id="ARBA00022481"/>
    </source>
</evidence>
<evidence type="ECO:0000256" key="3">
    <source>
        <dbReference type="ARBA" id="ARBA00022692"/>
    </source>
</evidence>
<dbReference type="NCBIfam" id="TIGR02532">
    <property type="entry name" value="IV_pilin_GFxxxE"/>
    <property type="match status" value="1"/>
</dbReference>
<dbReference type="AlphaFoldDB" id="A0A2K8KPU1"/>
<dbReference type="Gene3D" id="3.55.40.10">
    <property type="entry name" value="minor pseudopilin epsh domain"/>
    <property type="match status" value="1"/>
</dbReference>
<evidence type="ECO:0000256" key="5">
    <source>
        <dbReference type="ARBA" id="ARBA00023136"/>
    </source>
</evidence>
<dbReference type="KEGG" id="rfo:REIFOR_01623"/>
<proteinExistence type="predicted"/>
<reference evidence="7 8" key="1">
    <citation type="journal article" date="2017" name="Environ. Microbiol.">
        <title>Genomic and physiological analyses of 'Reinekea forsetii' reveal a versatile opportunistic lifestyle during spring algae blooms.</title>
        <authorList>
            <person name="Avci B."/>
            <person name="Hahnke R.L."/>
            <person name="Chafee M."/>
            <person name="Fischer T."/>
            <person name="Gruber-Vodicka H."/>
            <person name="Tegetmeyer H.E."/>
            <person name="Harder J."/>
            <person name="Fuchs B.M."/>
            <person name="Amann R.I."/>
            <person name="Teeling H."/>
        </authorList>
    </citation>
    <scope>NUCLEOTIDE SEQUENCE [LARGE SCALE GENOMIC DNA]</scope>
    <source>
        <strain evidence="7 8">Hel1_31_D35</strain>
    </source>
</reference>
<dbReference type="EMBL" id="CP011797">
    <property type="protein sequence ID" value="ATX76768.1"/>
    <property type="molecule type" value="Genomic_DNA"/>
</dbReference>
<feature type="transmembrane region" description="Helical" evidence="6">
    <location>
        <begin position="12"/>
        <end position="35"/>
    </location>
</feature>
<evidence type="ECO:0000313" key="7">
    <source>
        <dbReference type="EMBL" id="ATX76768.1"/>
    </source>
</evidence>
<comment type="subcellular location">
    <subcellularLocation>
        <location evidence="1">Membrane</location>
        <topology evidence="1">Single-pass membrane protein</topology>
    </subcellularLocation>
</comment>
<gene>
    <name evidence="7" type="ORF">REIFOR_01623</name>
</gene>
<dbReference type="Pfam" id="PF07963">
    <property type="entry name" value="N_methyl"/>
    <property type="match status" value="1"/>
</dbReference>
<dbReference type="InterPro" id="IPR002416">
    <property type="entry name" value="T2SS_protein-GspH"/>
</dbReference>
<dbReference type="GO" id="GO:0015627">
    <property type="term" value="C:type II protein secretion system complex"/>
    <property type="evidence" value="ECO:0007669"/>
    <property type="project" value="InterPro"/>
</dbReference>
<keyword evidence="4 6" id="KW-1133">Transmembrane helix</keyword>
<dbReference type="RefSeq" id="WP_227003803.1">
    <property type="nucleotide sequence ID" value="NZ_CP011797.1"/>
</dbReference>